<protein>
    <submittedName>
        <fullName evidence="1">Uncharacterized protein</fullName>
    </submittedName>
</protein>
<keyword evidence="2" id="KW-1185">Reference proteome</keyword>
<evidence type="ECO:0000313" key="1">
    <source>
        <dbReference type="EMBL" id="SHE52342.1"/>
    </source>
</evidence>
<reference evidence="2" key="1">
    <citation type="submission" date="2016-11" db="EMBL/GenBank/DDBJ databases">
        <authorList>
            <person name="Varghese N."/>
            <person name="Submissions S."/>
        </authorList>
    </citation>
    <scope>NUCLEOTIDE SEQUENCE [LARGE SCALE GENOMIC DNA]</scope>
    <source>
        <strain evidence="2">DSM 10124</strain>
    </source>
</reference>
<evidence type="ECO:0000313" key="2">
    <source>
        <dbReference type="Proteomes" id="UP000184423"/>
    </source>
</evidence>
<dbReference type="Proteomes" id="UP000184423">
    <property type="component" value="Unassembled WGS sequence"/>
</dbReference>
<gene>
    <name evidence="1" type="ORF">SAMN02746091_00587</name>
</gene>
<dbReference type="PANTHER" id="PTHR37835:SF1">
    <property type="entry name" value="ALPHA-CLOSTRIPAIN"/>
    <property type="match status" value="1"/>
</dbReference>
<dbReference type="Pfam" id="PF03415">
    <property type="entry name" value="Peptidase_C11"/>
    <property type="match status" value="1"/>
</dbReference>
<organism evidence="1 2">
    <name type="scientific">Caloramator proteoclasticus DSM 10124</name>
    <dbReference type="NCBI Taxonomy" id="1121262"/>
    <lineage>
        <taxon>Bacteria</taxon>
        <taxon>Bacillati</taxon>
        <taxon>Bacillota</taxon>
        <taxon>Clostridia</taxon>
        <taxon>Eubacteriales</taxon>
        <taxon>Clostridiaceae</taxon>
        <taxon>Caloramator</taxon>
    </lineage>
</organism>
<proteinExistence type="predicted"/>
<dbReference type="Gene3D" id="3.40.50.11970">
    <property type="match status" value="1"/>
</dbReference>
<dbReference type="AlphaFoldDB" id="A0A1M4U6G0"/>
<sequence>MSICFLFYLDGNNEIEPEIYNAFENLLRFKSKEVELFIEVGRENREFVKVIRPFENIHYDKNLWTGVRRYHIRDGYIEYFDLGKRNMAHPKELYDFICWGLKVCRAKYNALVIASHGFSFVGGITDLTFDVPYVMPIEDMSYSINKALLDCRKGLDLLFLDMCYMNYIEILYEIKKRYDNINYILTYYGEGDFGGIDYISFIENFYSLIERNKDFLYFMERDNLILSRPTKSKVKDIKYFCNAFAEECILKGYKDIEAVKRDIGLLEIYKKINNIVCFKSENSRGVQIIDFYIDELYRIYRNLAFSINNKWINLISKDFKECSVHNINFLPKRLTKSAILGLILSLNGGIDIKEATNILNNVVKVKGWNI</sequence>
<dbReference type="EMBL" id="FQVG01000006">
    <property type="protein sequence ID" value="SHE52342.1"/>
    <property type="molecule type" value="Genomic_DNA"/>
</dbReference>
<name>A0A1M4U6G0_9CLOT</name>
<dbReference type="InterPro" id="IPR005077">
    <property type="entry name" value="Peptidase_C11"/>
</dbReference>
<dbReference type="PANTHER" id="PTHR37835">
    <property type="entry name" value="ALPHA-CLOSTRIPAIN"/>
    <property type="match status" value="1"/>
</dbReference>
<accession>A0A1M4U6G0</accession>
<dbReference type="RefSeq" id="WP_073247874.1">
    <property type="nucleotide sequence ID" value="NZ_FQVG01000006.1"/>
</dbReference>